<feature type="repeat" description="TPR" evidence="1">
    <location>
        <begin position="111"/>
        <end position="144"/>
    </location>
</feature>
<dbReference type="AlphaFoldDB" id="A0A383VE30"/>
<dbReference type="SUPFAM" id="SSF48452">
    <property type="entry name" value="TPR-like"/>
    <property type="match status" value="1"/>
</dbReference>
<keyword evidence="3" id="KW-1185">Reference proteome</keyword>
<proteinExistence type="predicted"/>
<dbReference type="CDD" id="cd02980">
    <property type="entry name" value="TRX_Fd_family"/>
    <property type="match status" value="1"/>
</dbReference>
<dbReference type="EMBL" id="FNXT01000318">
    <property type="protein sequence ID" value="SZX63451.1"/>
    <property type="molecule type" value="Genomic_DNA"/>
</dbReference>
<dbReference type="STRING" id="3088.A0A383VE30"/>
<accession>A0A383VE30</accession>
<sequence>MALQLQLRKVAGSNRLVVASAAQKPAKSVQFCTGKVCKKQGSQQLLKFAQDLGIDELDISDCGCLGNCGNGPSMVVLPEVIMLRHVNTPKDVADILAWQCKVDIPESLLRATELRLAGNMLAMGGDLDEAIDKYKQALAINPLRGKHMLHSNLSAACLQAGRKEAALQHAQEAVALALKGFHMAHIRLIDALYALGRYKDVADAVVAAEAKDASFKALPEYKTIQQALRKQNVAV</sequence>
<evidence type="ECO:0000313" key="2">
    <source>
        <dbReference type="EMBL" id="SZX63451.1"/>
    </source>
</evidence>
<dbReference type="Proteomes" id="UP000256970">
    <property type="component" value="Unassembled WGS sequence"/>
</dbReference>
<evidence type="ECO:0000256" key="1">
    <source>
        <dbReference type="PROSITE-ProRule" id="PRU00339"/>
    </source>
</evidence>
<keyword evidence="1" id="KW-0802">TPR repeat</keyword>
<name>A0A383VE30_TETOB</name>
<dbReference type="PANTHER" id="PTHR47682">
    <property type="entry name" value="TETRATRICOPEPTIDE REPEAT (TPR)-CONTAINING PROTEIN"/>
    <property type="match status" value="1"/>
</dbReference>
<dbReference type="PANTHER" id="PTHR47682:SF1">
    <property type="entry name" value="TETRATRICOPEPTIDE REPEAT (TPR)-CONTAINING PROTEIN"/>
    <property type="match status" value="1"/>
</dbReference>
<organism evidence="2 3">
    <name type="scientific">Tetradesmus obliquus</name>
    <name type="common">Green alga</name>
    <name type="synonym">Acutodesmus obliquus</name>
    <dbReference type="NCBI Taxonomy" id="3088"/>
    <lineage>
        <taxon>Eukaryota</taxon>
        <taxon>Viridiplantae</taxon>
        <taxon>Chlorophyta</taxon>
        <taxon>core chlorophytes</taxon>
        <taxon>Chlorophyceae</taxon>
        <taxon>CS clade</taxon>
        <taxon>Sphaeropleales</taxon>
        <taxon>Scenedesmaceae</taxon>
        <taxon>Tetradesmus</taxon>
    </lineage>
</organism>
<dbReference type="Gene3D" id="1.25.40.10">
    <property type="entry name" value="Tetratricopeptide repeat domain"/>
    <property type="match status" value="1"/>
</dbReference>
<evidence type="ECO:0000313" key="3">
    <source>
        <dbReference type="Proteomes" id="UP000256970"/>
    </source>
</evidence>
<dbReference type="InterPro" id="IPR036249">
    <property type="entry name" value="Thioredoxin-like_sf"/>
</dbReference>
<dbReference type="SMART" id="SM00028">
    <property type="entry name" value="TPR"/>
    <property type="match status" value="3"/>
</dbReference>
<dbReference type="SUPFAM" id="SSF52833">
    <property type="entry name" value="Thioredoxin-like"/>
    <property type="match status" value="1"/>
</dbReference>
<dbReference type="InterPro" id="IPR011990">
    <property type="entry name" value="TPR-like_helical_dom_sf"/>
</dbReference>
<dbReference type="PROSITE" id="PS50005">
    <property type="entry name" value="TPR"/>
    <property type="match status" value="1"/>
</dbReference>
<gene>
    <name evidence="2" type="ORF">BQ4739_LOCUS3996</name>
</gene>
<protein>
    <submittedName>
        <fullName evidence="2">Uncharacterized protein</fullName>
    </submittedName>
</protein>
<dbReference type="Gene3D" id="3.40.30.10">
    <property type="entry name" value="Glutaredoxin"/>
    <property type="match status" value="1"/>
</dbReference>
<dbReference type="InterPro" id="IPR019734">
    <property type="entry name" value="TPR_rpt"/>
</dbReference>
<reference evidence="2 3" key="1">
    <citation type="submission" date="2016-10" db="EMBL/GenBank/DDBJ databases">
        <authorList>
            <person name="Cai Z."/>
        </authorList>
    </citation>
    <scope>NUCLEOTIDE SEQUENCE [LARGE SCALE GENOMIC DNA]</scope>
</reference>